<dbReference type="GO" id="GO:0003723">
    <property type="term" value="F:RNA binding"/>
    <property type="evidence" value="ECO:0007669"/>
    <property type="project" value="InterPro"/>
</dbReference>
<dbReference type="GO" id="GO:0002128">
    <property type="term" value="P:tRNA nucleoside ribose methylation"/>
    <property type="evidence" value="ECO:0007669"/>
    <property type="project" value="TreeGrafter"/>
</dbReference>
<reference evidence="6" key="1">
    <citation type="submission" date="2018-06" db="EMBL/GenBank/DDBJ databases">
        <authorList>
            <person name="Zhirakovskaya E."/>
        </authorList>
    </citation>
    <scope>NUCLEOTIDE SEQUENCE</scope>
</reference>
<dbReference type="InterPro" id="IPR029028">
    <property type="entry name" value="Alpha/beta_knot_MTases"/>
</dbReference>
<dbReference type="Gene3D" id="1.10.8.590">
    <property type="match status" value="1"/>
</dbReference>
<dbReference type="PIRSF" id="PIRSF004808">
    <property type="entry name" value="LasT"/>
    <property type="match status" value="1"/>
</dbReference>
<dbReference type="FunFam" id="3.40.1280.10:FF:000006">
    <property type="entry name" value="Uncharacterized tRNA/rRNA methyltransferase HI_0380"/>
    <property type="match status" value="1"/>
</dbReference>
<dbReference type="PANTHER" id="PTHR42786:SF2">
    <property type="entry name" value="TRNA (CYTIDINE_URIDINE-2'-O-)-METHYLTRANSFERASE TRMJ"/>
    <property type="match status" value="1"/>
</dbReference>
<keyword evidence="3 6" id="KW-0808">Transferase</keyword>
<evidence type="ECO:0000256" key="2">
    <source>
        <dbReference type="ARBA" id="ARBA00022603"/>
    </source>
</evidence>
<feature type="domain" description="tRNA/rRNA methyltransferase SpoU type" evidence="5">
    <location>
        <begin position="8"/>
        <end position="176"/>
    </location>
</feature>
<dbReference type="SUPFAM" id="SSF75217">
    <property type="entry name" value="alpha/beta knot"/>
    <property type="match status" value="1"/>
</dbReference>
<sequence>MTVKIDNVRIVLVETSHPGNIGATARAMKNMTLSDLALVSPKHYTESDGEGEGKGKAYARSSGATDVLYGAEIYNSLAEAIADCDLVIGASARLRAVTWPELNPREMAEKIFSIGHSEQGNSDEIETFNKVAIVFGREDAGLSNDEMDLCQFLVHIPANSEYTSLNIAAAVQVLCYELYMTALLHQGKIEKAANEHPLATSQEIEYFYEHLEQTLLDTHFLNPDNPMQLMRRLRKLFNRSGLDKIEVNILRGILTSISRSIAKSD</sequence>
<dbReference type="NCBIfam" id="TIGR00050">
    <property type="entry name" value="rRNA_methyl_1"/>
    <property type="match status" value="1"/>
</dbReference>
<dbReference type="GO" id="GO:0005829">
    <property type="term" value="C:cytosol"/>
    <property type="evidence" value="ECO:0007669"/>
    <property type="project" value="TreeGrafter"/>
</dbReference>
<keyword evidence="4" id="KW-0949">S-adenosyl-L-methionine</keyword>
<dbReference type="GO" id="GO:0160206">
    <property type="term" value="F:tRNA (cytidine(32)/uridine(32)-2'-O)-methyltransferase activity"/>
    <property type="evidence" value="ECO:0007669"/>
    <property type="project" value="UniProtKB-EC"/>
</dbReference>
<keyword evidence="2 6" id="KW-0489">Methyltransferase</keyword>
<dbReference type="CDD" id="cd18093">
    <property type="entry name" value="SpoU-like_TrmJ"/>
    <property type="match status" value="1"/>
</dbReference>
<evidence type="ECO:0000256" key="4">
    <source>
        <dbReference type="ARBA" id="ARBA00022691"/>
    </source>
</evidence>
<dbReference type="AlphaFoldDB" id="A0A3B0ZVS4"/>
<proteinExistence type="inferred from homology"/>
<dbReference type="InterPro" id="IPR029026">
    <property type="entry name" value="tRNA_m1G_MTases_N"/>
</dbReference>
<dbReference type="Pfam" id="PF00588">
    <property type="entry name" value="SpoU_methylase"/>
    <property type="match status" value="1"/>
</dbReference>
<evidence type="ECO:0000313" key="6">
    <source>
        <dbReference type="EMBL" id="VAW93320.1"/>
    </source>
</evidence>
<gene>
    <name evidence="6" type="ORF">MNBD_GAMMA23-2018</name>
</gene>
<evidence type="ECO:0000259" key="5">
    <source>
        <dbReference type="Pfam" id="PF00588"/>
    </source>
</evidence>
<evidence type="ECO:0000256" key="3">
    <source>
        <dbReference type="ARBA" id="ARBA00022679"/>
    </source>
</evidence>
<evidence type="ECO:0000256" key="1">
    <source>
        <dbReference type="ARBA" id="ARBA00007228"/>
    </source>
</evidence>
<protein>
    <submittedName>
        <fullName evidence="6">tRNA (Cytidine(32)/uridine(32)-2'-O)-methyltransferase</fullName>
        <ecNumber evidence="6">2.1.1.200</ecNumber>
    </submittedName>
</protein>
<dbReference type="InterPro" id="IPR004384">
    <property type="entry name" value="RNA_MeTrfase_TrmJ/LasT"/>
</dbReference>
<dbReference type="EMBL" id="UOFT01000033">
    <property type="protein sequence ID" value="VAW93320.1"/>
    <property type="molecule type" value="Genomic_DNA"/>
</dbReference>
<dbReference type="Gene3D" id="3.40.1280.10">
    <property type="match status" value="1"/>
</dbReference>
<name>A0A3B0ZVS4_9ZZZZ</name>
<comment type="similarity">
    <text evidence="1">Belongs to the class IV-like SAM-binding methyltransferase superfamily. RNA methyltransferase TrmH family.</text>
</comment>
<dbReference type="PANTHER" id="PTHR42786">
    <property type="entry name" value="TRNA/RRNA METHYLTRANSFERASE"/>
    <property type="match status" value="1"/>
</dbReference>
<organism evidence="6">
    <name type="scientific">hydrothermal vent metagenome</name>
    <dbReference type="NCBI Taxonomy" id="652676"/>
    <lineage>
        <taxon>unclassified sequences</taxon>
        <taxon>metagenomes</taxon>
        <taxon>ecological metagenomes</taxon>
    </lineage>
</organism>
<dbReference type="InterPro" id="IPR001537">
    <property type="entry name" value="SpoU_MeTrfase"/>
</dbReference>
<accession>A0A3B0ZVS4</accession>
<dbReference type="EC" id="2.1.1.200" evidence="6"/>